<proteinExistence type="predicted"/>
<sequence length="202" mass="22240">MPSTIEKLCANNIIVVRPCPVNFSRVSLGRFTGKLKTPMKTVSACEGGCERCHSTRDDTARRAPELLTASVRVPGVVEGYRASGRNGGKLIRRVCDRISRTRPAPPRNRATSLRKVSTQVPPVPGIPIRCTVYLEKRVFCKTAKRHSVVGTVKDFRCACKCDGLITLDGVVAMKDPQKPHTFVRIVCPNAPPSNKCERKKSK</sequence>
<accession>A0A5E4NE46</accession>
<name>A0A5E4NE46_9HEMI</name>
<gene>
    <name evidence="1" type="ORF">CINCED_3A022365</name>
</gene>
<dbReference type="Proteomes" id="UP000325440">
    <property type="component" value="Unassembled WGS sequence"/>
</dbReference>
<evidence type="ECO:0000313" key="1">
    <source>
        <dbReference type="EMBL" id="VVC41978.1"/>
    </source>
</evidence>
<organism evidence="1 2">
    <name type="scientific">Cinara cedri</name>
    <dbReference type="NCBI Taxonomy" id="506608"/>
    <lineage>
        <taxon>Eukaryota</taxon>
        <taxon>Metazoa</taxon>
        <taxon>Ecdysozoa</taxon>
        <taxon>Arthropoda</taxon>
        <taxon>Hexapoda</taxon>
        <taxon>Insecta</taxon>
        <taxon>Pterygota</taxon>
        <taxon>Neoptera</taxon>
        <taxon>Paraneoptera</taxon>
        <taxon>Hemiptera</taxon>
        <taxon>Sternorrhyncha</taxon>
        <taxon>Aphidomorpha</taxon>
        <taxon>Aphidoidea</taxon>
        <taxon>Aphididae</taxon>
        <taxon>Lachninae</taxon>
        <taxon>Cinara</taxon>
    </lineage>
</organism>
<evidence type="ECO:0000313" key="2">
    <source>
        <dbReference type="Proteomes" id="UP000325440"/>
    </source>
</evidence>
<protein>
    <submittedName>
        <fullName evidence="1">Uncharacterized protein</fullName>
    </submittedName>
</protein>
<reference evidence="1 2" key="1">
    <citation type="submission" date="2019-08" db="EMBL/GenBank/DDBJ databases">
        <authorList>
            <person name="Alioto T."/>
            <person name="Alioto T."/>
            <person name="Gomez Garrido J."/>
        </authorList>
    </citation>
    <scope>NUCLEOTIDE SEQUENCE [LARGE SCALE GENOMIC DNA]</scope>
</reference>
<dbReference type="AlphaFoldDB" id="A0A5E4NE46"/>
<dbReference type="OrthoDB" id="10625950at2759"/>
<keyword evidence="2" id="KW-1185">Reference proteome</keyword>
<dbReference type="EMBL" id="CABPRJ010001933">
    <property type="protein sequence ID" value="VVC41978.1"/>
    <property type="molecule type" value="Genomic_DNA"/>
</dbReference>